<evidence type="ECO:0000256" key="4">
    <source>
        <dbReference type="ARBA" id="ARBA00022980"/>
    </source>
</evidence>
<evidence type="ECO:0000256" key="6">
    <source>
        <dbReference type="ARBA" id="ARBA00023274"/>
    </source>
</evidence>
<sequence length="130" mass="15453">MLVLRAGRALTTLLNTETRVHLSSYQQAWKARGREEAVVVTDDGNIVVCWHPELKVPYEMTKPLPEPPQDTDSLLKVQYSKEMKQLFQKKHPYFINKDLRELTFTTKHRWFPRGEKRFAKKNPPRDREYL</sequence>
<evidence type="ECO:0000313" key="8">
    <source>
        <dbReference type="EMBL" id="KAK8729128.1"/>
    </source>
</evidence>
<dbReference type="AlphaFoldDB" id="A0AAW0WNW9"/>
<accession>A0AAW0WNW9</accession>
<dbReference type="GO" id="GO:0005762">
    <property type="term" value="C:mitochondrial large ribosomal subunit"/>
    <property type="evidence" value="ECO:0007669"/>
    <property type="project" value="TreeGrafter"/>
</dbReference>
<comment type="subcellular location">
    <subcellularLocation>
        <location evidence="1">Mitochondrion</location>
    </subcellularLocation>
</comment>
<evidence type="ECO:0000256" key="3">
    <source>
        <dbReference type="ARBA" id="ARBA00022946"/>
    </source>
</evidence>
<keyword evidence="3" id="KW-0809">Transit peptide</keyword>
<dbReference type="PANTHER" id="PTHR13450">
    <property type="entry name" value="MITOCHONDRIAL 39S RIBOSOMAL PROTEIN L42"/>
    <property type="match status" value="1"/>
</dbReference>
<dbReference type="PANTHER" id="PTHR13450:SF4">
    <property type="entry name" value="LARGE RIBOSOMAL SUBUNIT PROTEIN ML42"/>
    <property type="match status" value="1"/>
</dbReference>
<name>A0AAW0WNW9_CHEQU</name>
<keyword evidence="5" id="KW-0496">Mitochondrion</keyword>
<evidence type="ECO:0000256" key="1">
    <source>
        <dbReference type="ARBA" id="ARBA00004173"/>
    </source>
</evidence>
<evidence type="ECO:0000256" key="2">
    <source>
        <dbReference type="ARBA" id="ARBA00005556"/>
    </source>
</evidence>
<evidence type="ECO:0000256" key="5">
    <source>
        <dbReference type="ARBA" id="ARBA00023128"/>
    </source>
</evidence>
<protein>
    <recommendedName>
        <fullName evidence="7">Large ribosomal subunit protein mL42</fullName>
    </recommendedName>
</protein>
<evidence type="ECO:0000256" key="7">
    <source>
        <dbReference type="ARBA" id="ARBA00035189"/>
    </source>
</evidence>
<proteinExistence type="inferred from homology"/>
<dbReference type="Pfam" id="PF10210">
    <property type="entry name" value="MRP-S32"/>
    <property type="match status" value="1"/>
</dbReference>
<organism evidence="8 9">
    <name type="scientific">Cherax quadricarinatus</name>
    <name type="common">Australian red claw crayfish</name>
    <dbReference type="NCBI Taxonomy" id="27406"/>
    <lineage>
        <taxon>Eukaryota</taxon>
        <taxon>Metazoa</taxon>
        <taxon>Ecdysozoa</taxon>
        <taxon>Arthropoda</taxon>
        <taxon>Crustacea</taxon>
        <taxon>Multicrustacea</taxon>
        <taxon>Malacostraca</taxon>
        <taxon>Eumalacostraca</taxon>
        <taxon>Eucarida</taxon>
        <taxon>Decapoda</taxon>
        <taxon>Pleocyemata</taxon>
        <taxon>Astacidea</taxon>
        <taxon>Parastacoidea</taxon>
        <taxon>Parastacidae</taxon>
        <taxon>Cherax</taxon>
    </lineage>
</organism>
<dbReference type="EMBL" id="JARKIK010000068">
    <property type="protein sequence ID" value="KAK8729128.1"/>
    <property type="molecule type" value="Genomic_DNA"/>
</dbReference>
<dbReference type="Proteomes" id="UP001445076">
    <property type="component" value="Unassembled WGS sequence"/>
</dbReference>
<reference evidence="8 9" key="1">
    <citation type="journal article" date="2024" name="BMC Genomics">
        <title>Genome assembly of redclaw crayfish (Cherax quadricarinatus) provides insights into its immune adaptation and hypoxia tolerance.</title>
        <authorList>
            <person name="Liu Z."/>
            <person name="Zheng J."/>
            <person name="Li H."/>
            <person name="Fang K."/>
            <person name="Wang S."/>
            <person name="He J."/>
            <person name="Zhou D."/>
            <person name="Weng S."/>
            <person name="Chi M."/>
            <person name="Gu Z."/>
            <person name="He J."/>
            <person name="Li F."/>
            <person name="Wang M."/>
        </authorList>
    </citation>
    <scope>NUCLEOTIDE SEQUENCE [LARGE SCALE GENOMIC DNA]</scope>
    <source>
        <strain evidence="8">ZL_2023a</strain>
    </source>
</reference>
<keyword evidence="4" id="KW-0689">Ribosomal protein</keyword>
<keyword evidence="6" id="KW-0687">Ribonucleoprotein</keyword>
<comment type="caution">
    <text evidence="8">The sequence shown here is derived from an EMBL/GenBank/DDBJ whole genome shotgun (WGS) entry which is preliminary data.</text>
</comment>
<comment type="similarity">
    <text evidence="2">Belongs to the mitochondrion-specific ribosomal protein mL42 family.</text>
</comment>
<gene>
    <name evidence="8" type="ORF">OTU49_008639</name>
</gene>
<dbReference type="InterPro" id="IPR019346">
    <property type="entry name" value="Ribosomal_mL42"/>
</dbReference>
<evidence type="ECO:0000313" key="9">
    <source>
        <dbReference type="Proteomes" id="UP001445076"/>
    </source>
</evidence>
<keyword evidence="9" id="KW-1185">Reference proteome</keyword>